<feature type="domain" description="SWIM-type" evidence="3">
    <location>
        <begin position="54"/>
        <end position="88"/>
    </location>
</feature>
<dbReference type="AlphaFoldDB" id="A0A5C0AY68"/>
<gene>
    <name evidence="4" type="ORF">FXN63_06515</name>
</gene>
<feature type="domain" description="SWIM-type" evidence="3">
    <location>
        <begin position="204"/>
        <end position="238"/>
    </location>
</feature>
<sequence>MIRHDLLALSDDGLAQLANVGLVKRGRRDVAEGKAPTITVSDDGSVQADFADGTVTKLAPDRSLIDATCTCPASGVCRHRVTLVLAYQAQQSAGGGADVETAASTSTNAATSAGQDAGTEAGQDAGTATGSSTSTAPDQDARKNTSGTTSPAARAAWDPAELDADAFTASLSAPLRTELTRLRAARLDVRLEQGAIPAAHLPMATVRFLVPHVLAYARCDCVAGGNCVHVALAIQAFKQARGATETRLEPIDSGTGANDTQVGNQLDAKTEARLDALRVAGDALLARLLDVGLSSGPDAFAQPLADARAAATTLGAVQYLLALDGLSQQIDAYAARSARHNEMLALQYATELYARTRTTDPRVALGIGESLETAMSRTRLVSLGARLRGDAGQVDASVMLADLDTGAVMVLERRITQARDTKLPSTAVLAQRQFSSGMSLSAAAHGQILTSSGKRRVDGRLVLGSQRGGLTQTMPYDGNAALRAPLMVANVDELIETLSARPPAFVRRHDATGDVRVFEIEEVLGQALAEGGQCWHGAVQLTNEGGVLRLQRRYDAVAPQALEALTRALSGQYGKLRRIVGPVYVESDNLICDPWLIMADRLLVPDLEAVPAGAASNSLPHHENAAATPLEQALQLLAGAVHVGRRTGPNNAGVRHHARTVAESLNEAGYRQGADYLSNWSTSSNTSDSGPNGPASFGNVACFIQAIR</sequence>
<dbReference type="RefSeq" id="WP_148813838.1">
    <property type="nucleotide sequence ID" value="NZ_CP043046.1"/>
</dbReference>
<evidence type="ECO:0000259" key="3">
    <source>
        <dbReference type="PROSITE" id="PS50966"/>
    </source>
</evidence>
<dbReference type="KEGG" id="pacr:FXN63_06515"/>
<dbReference type="InterPro" id="IPR007527">
    <property type="entry name" value="Znf_SWIM"/>
</dbReference>
<dbReference type="Pfam" id="PF04434">
    <property type="entry name" value="SWIM"/>
    <property type="match status" value="1"/>
</dbReference>
<proteinExistence type="predicted"/>
<protein>
    <recommendedName>
        <fullName evidence="3">SWIM-type domain-containing protein</fullName>
    </recommendedName>
</protein>
<reference evidence="4 5" key="1">
    <citation type="submission" date="2019-08" db="EMBL/GenBank/DDBJ databases">
        <title>Amphibian skin-associated Pigmentiphaga: genome sequence and occurrence across geography and hosts.</title>
        <authorList>
            <person name="Bletz M.C."/>
            <person name="Bunk B."/>
            <person name="Sproeer C."/>
            <person name="Biwer P."/>
            <person name="Reiter S."/>
            <person name="Rabemananjara F.C.E."/>
            <person name="Schulz S."/>
            <person name="Overmann J."/>
            <person name="Vences M."/>
        </authorList>
    </citation>
    <scope>NUCLEOTIDE SEQUENCE [LARGE SCALE GENOMIC DNA]</scope>
    <source>
        <strain evidence="4 5">Mada1488</strain>
    </source>
</reference>
<dbReference type="OrthoDB" id="242553at2"/>
<name>A0A5C0AY68_9BURK</name>
<organism evidence="4 5">
    <name type="scientific">Pigmentiphaga aceris</name>
    <dbReference type="NCBI Taxonomy" id="1940612"/>
    <lineage>
        <taxon>Bacteria</taxon>
        <taxon>Pseudomonadati</taxon>
        <taxon>Pseudomonadota</taxon>
        <taxon>Betaproteobacteria</taxon>
        <taxon>Burkholderiales</taxon>
        <taxon>Alcaligenaceae</taxon>
        <taxon>Pigmentiphaga</taxon>
    </lineage>
</organism>
<keyword evidence="1" id="KW-0862">Zinc</keyword>
<keyword evidence="1" id="KW-0863">Zinc-finger</keyword>
<keyword evidence="5" id="KW-1185">Reference proteome</keyword>
<evidence type="ECO:0000313" key="5">
    <source>
        <dbReference type="Proteomes" id="UP000325161"/>
    </source>
</evidence>
<evidence type="ECO:0000256" key="1">
    <source>
        <dbReference type="PROSITE-ProRule" id="PRU00325"/>
    </source>
</evidence>
<dbReference type="GO" id="GO:0008270">
    <property type="term" value="F:zinc ion binding"/>
    <property type="evidence" value="ECO:0007669"/>
    <property type="project" value="UniProtKB-KW"/>
</dbReference>
<evidence type="ECO:0000256" key="2">
    <source>
        <dbReference type="SAM" id="MobiDB-lite"/>
    </source>
</evidence>
<dbReference type="PROSITE" id="PS50966">
    <property type="entry name" value="ZF_SWIM"/>
    <property type="match status" value="2"/>
</dbReference>
<evidence type="ECO:0000313" key="4">
    <source>
        <dbReference type="EMBL" id="QEI05531.1"/>
    </source>
</evidence>
<dbReference type="Proteomes" id="UP000325161">
    <property type="component" value="Chromosome"/>
</dbReference>
<feature type="region of interest" description="Disordered" evidence="2">
    <location>
        <begin position="106"/>
        <end position="155"/>
    </location>
</feature>
<dbReference type="EMBL" id="CP043046">
    <property type="protein sequence ID" value="QEI05531.1"/>
    <property type="molecule type" value="Genomic_DNA"/>
</dbReference>
<feature type="compositionally biased region" description="Low complexity" evidence="2">
    <location>
        <begin position="125"/>
        <end position="136"/>
    </location>
</feature>
<accession>A0A5C0AY68</accession>
<keyword evidence="1" id="KW-0479">Metal-binding</keyword>